<name>A0A9K3L995_9STRA</name>
<accession>A0A9K3L995</accession>
<feature type="domain" description="Glutamate/phenylalanine/leucine/valine/L-tryptophan dehydrogenase C-terminal" evidence="4">
    <location>
        <begin position="243"/>
        <end position="486"/>
    </location>
</feature>
<evidence type="ECO:0000256" key="2">
    <source>
        <dbReference type="ARBA" id="ARBA00023002"/>
    </source>
</evidence>
<dbReference type="FunFam" id="3.40.50.10860:FF:000002">
    <property type="entry name" value="Glutamate dehydrogenase"/>
    <property type="match status" value="1"/>
</dbReference>
<organism evidence="5 6">
    <name type="scientific">Nitzschia inconspicua</name>
    <dbReference type="NCBI Taxonomy" id="303405"/>
    <lineage>
        <taxon>Eukaryota</taxon>
        <taxon>Sar</taxon>
        <taxon>Stramenopiles</taxon>
        <taxon>Ochrophyta</taxon>
        <taxon>Bacillariophyta</taxon>
        <taxon>Bacillariophyceae</taxon>
        <taxon>Bacillariophycidae</taxon>
        <taxon>Bacillariales</taxon>
        <taxon>Bacillariaceae</taxon>
        <taxon>Nitzschia</taxon>
    </lineage>
</organism>
<dbReference type="GO" id="GO:0004354">
    <property type="term" value="F:glutamate dehydrogenase (NADP+) activity"/>
    <property type="evidence" value="ECO:0007669"/>
    <property type="project" value="TreeGrafter"/>
</dbReference>
<dbReference type="InterPro" id="IPR050724">
    <property type="entry name" value="Glu_Leu_Phe_Val_DH"/>
</dbReference>
<reference evidence="5" key="1">
    <citation type="journal article" date="2021" name="Sci. Rep.">
        <title>Diploid genomic architecture of Nitzschia inconspicua, an elite biomass production diatom.</title>
        <authorList>
            <person name="Oliver A."/>
            <person name="Podell S."/>
            <person name="Pinowska A."/>
            <person name="Traller J.C."/>
            <person name="Smith S.R."/>
            <person name="McClure R."/>
            <person name="Beliaev A."/>
            <person name="Bohutskyi P."/>
            <person name="Hill E.A."/>
            <person name="Rabines A."/>
            <person name="Zheng H."/>
            <person name="Allen L.Z."/>
            <person name="Kuo A."/>
            <person name="Grigoriev I.V."/>
            <person name="Allen A.E."/>
            <person name="Hazlebeck D."/>
            <person name="Allen E.E."/>
        </authorList>
    </citation>
    <scope>NUCLEOTIDE SEQUENCE</scope>
    <source>
        <strain evidence="5">Hildebrandi</strain>
    </source>
</reference>
<keyword evidence="2" id="KW-0560">Oxidoreductase</keyword>
<keyword evidence="6" id="KW-1185">Reference proteome</keyword>
<protein>
    <submittedName>
        <fullName evidence="5">Glutamate dehydrogenase</fullName>
    </submittedName>
</protein>
<feature type="chain" id="PRO_5039928365" evidence="3">
    <location>
        <begin position="28"/>
        <end position="489"/>
    </location>
</feature>
<dbReference type="Proteomes" id="UP000693970">
    <property type="component" value="Unassembled WGS sequence"/>
</dbReference>
<evidence type="ECO:0000259" key="4">
    <source>
        <dbReference type="SMART" id="SM00839"/>
    </source>
</evidence>
<dbReference type="PANTHER" id="PTHR43571">
    <property type="entry name" value="NADP-SPECIFIC GLUTAMATE DEHYDROGENASE 1-RELATED"/>
    <property type="match status" value="1"/>
</dbReference>
<dbReference type="GO" id="GO:0006537">
    <property type="term" value="P:glutamate biosynthetic process"/>
    <property type="evidence" value="ECO:0007669"/>
    <property type="project" value="TreeGrafter"/>
</dbReference>
<evidence type="ECO:0000256" key="1">
    <source>
        <dbReference type="ARBA" id="ARBA00006382"/>
    </source>
</evidence>
<comment type="similarity">
    <text evidence="1">Belongs to the Glu/Leu/Phe/Val dehydrogenases family.</text>
</comment>
<reference evidence="5" key="2">
    <citation type="submission" date="2021-04" db="EMBL/GenBank/DDBJ databases">
        <authorList>
            <person name="Podell S."/>
        </authorList>
    </citation>
    <scope>NUCLEOTIDE SEQUENCE</scope>
    <source>
        <strain evidence="5">Hildebrandi</strain>
    </source>
</reference>
<dbReference type="AlphaFoldDB" id="A0A9K3L995"/>
<dbReference type="InterPro" id="IPR006096">
    <property type="entry name" value="Glu/Leu/Phe/Val/Trp_DH_C"/>
</dbReference>
<sequence>MMTKVSCSNCGILLFLLIALLIRTAEATASATPTLASLVTIISTSNTWDHDISITHSNKMKLKHQRTTHNLDFLDDLRQKYGHQPVFLQSVEEIALSLVPIFEDPIDGAFYLRAFLAMTEPERIIAFRVPWEDDHGNLHFNRGWRVEFSSVLGPYKGGLRFHPTVDEGVLKFLGFEQIFKNALTGLPMGGGKGGSDFNPKGKSEAEIRRFCQAFMTELFRYLHPSTDVPAGVLTGKSALFGGSPLRPEATGYGLVYITQLAMQQRFERSMEGLRCAISGCGNVAQYAAKKLIELGSKVMTLSDSDGVFFFESGMTAQDLDIVMECKNKKRGRLSSLDGKLSGKYIEKKSPWQLDVAFDIALPSATQNEIDEDGAALLVKNGIMALSEGANLPTNLDAQDIIRAHPEIVYLPGKASNAGGVGVSGSEMSQNSQRLTWTEEKVDRKLQDMMANIYCQMEAVTITGGTFEEGANRAAFVKVAHAMRELGWVE</sequence>
<dbReference type="Pfam" id="PF00208">
    <property type="entry name" value="ELFV_dehydrog"/>
    <property type="match status" value="1"/>
</dbReference>
<dbReference type="Pfam" id="PF02812">
    <property type="entry name" value="ELFV_dehydrog_N"/>
    <property type="match status" value="1"/>
</dbReference>
<dbReference type="GO" id="GO:0005829">
    <property type="term" value="C:cytosol"/>
    <property type="evidence" value="ECO:0007669"/>
    <property type="project" value="TreeGrafter"/>
</dbReference>
<feature type="signal peptide" evidence="3">
    <location>
        <begin position="1"/>
        <end position="27"/>
    </location>
</feature>
<dbReference type="OrthoDB" id="6718861at2759"/>
<comment type="caution">
    <text evidence="5">The sequence shown here is derived from an EMBL/GenBank/DDBJ whole genome shotgun (WGS) entry which is preliminary data.</text>
</comment>
<dbReference type="PROSITE" id="PS00074">
    <property type="entry name" value="GLFV_DEHYDROGENASE"/>
    <property type="match status" value="1"/>
</dbReference>
<dbReference type="InterPro" id="IPR006097">
    <property type="entry name" value="Glu/Leu/Phe/Val/Trp_DH_dimer"/>
</dbReference>
<dbReference type="SMART" id="SM00839">
    <property type="entry name" value="ELFV_dehydrog"/>
    <property type="match status" value="1"/>
</dbReference>
<dbReference type="EMBL" id="JAGRRH010000015">
    <property type="protein sequence ID" value="KAG7356701.1"/>
    <property type="molecule type" value="Genomic_DNA"/>
</dbReference>
<dbReference type="PANTHER" id="PTHR43571:SF1">
    <property type="entry name" value="NADP-SPECIFIC GLUTAMATE DEHYDROGENASE 1-RELATED"/>
    <property type="match status" value="1"/>
</dbReference>
<evidence type="ECO:0000256" key="3">
    <source>
        <dbReference type="SAM" id="SignalP"/>
    </source>
</evidence>
<evidence type="ECO:0000313" key="6">
    <source>
        <dbReference type="Proteomes" id="UP000693970"/>
    </source>
</evidence>
<keyword evidence="3" id="KW-0732">Signal</keyword>
<proteinExistence type="inferred from homology"/>
<dbReference type="InterPro" id="IPR033524">
    <property type="entry name" value="Glu/Leu/Phe/Val_DH_AS"/>
</dbReference>
<gene>
    <name evidence="5" type="ORF">IV203_001387</name>
</gene>
<dbReference type="FunFam" id="3.40.50.720:FF:000030">
    <property type="entry name" value="Glutamate dehydrogenase"/>
    <property type="match status" value="1"/>
</dbReference>
<evidence type="ECO:0000313" key="5">
    <source>
        <dbReference type="EMBL" id="KAG7356701.1"/>
    </source>
</evidence>